<sequence length="98" mass="10806">MGKEDKFGSVPLLHVLSSTLSLSNESPSPTSAIPTRRRPKMAVPRNARSRGLASALAADRRSRLPKCELPNLISAPSYHQTVREFHHSLPLHDLPFSL</sequence>
<evidence type="ECO:0000313" key="2">
    <source>
        <dbReference type="EMBL" id="GMN68420.1"/>
    </source>
</evidence>
<dbReference type="AlphaFoldDB" id="A0AA88JC56"/>
<feature type="region of interest" description="Disordered" evidence="1">
    <location>
        <begin position="21"/>
        <end position="57"/>
    </location>
</feature>
<keyword evidence="3" id="KW-1185">Reference proteome</keyword>
<dbReference type="Proteomes" id="UP001187192">
    <property type="component" value="Unassembled WGS sequence"/>
</dbReference>
<protein>
    <submittedName>
        <fullName evidence="2">Uncharacterized protein</fullName>
    </submittedName>
</protein>
<proteinExistence type="predicted"/>
<accession>A0AA88JC56</accession>
<comment type="caution">
    <text evidence="2">The sequence shown here is derived from an EMBL/GenBank/DDBJ whole genome shotgun (WGS) entry which is preliminary data.</text>
</comment>
<name>A0AA88JC56_FICCA</name>
<evidence type="ECO:0000256" key="1">
    <source>
        <dbReference type="SAM" id="MobiDB-lite"/>
    </source>
</evidence>
<reference evidence="2" key="1">
    <citation type="submission" date="2023-07" db="EMBL/GenBank/DDBJ databases">
        <title>draft genome sequence of fig (Ficus carica).</title>
        <authorList>
            <person name="Takahashi T."/>
            <person name="Nishimura K."/>
        </authorList>
    </citation>
    <scope>NUCLEOTIDE SEQUENCE</scope>
</reference>
<gene>
    <name evidence="2" type="ORF">TIFTF001_037477</name>
</gene>
<dbReference type="EMBL" id="BTGU01000610">
    <property type="protein sequence ID" value="GMN68420.1"/>
    <property type="molecule type" value="Genomic_DNA"/>
</dbReference>
<evidence type="ECO:0000313" key="3">
    <source>
        <dbReference type="Proteomes" id="UP001187192"/>
    </source>
</evidence>
<organism evidence="2 3">
    <name type="scientific">Ficus carica</name>
    <name type="common">Common fig</name>
    <dbReference type="NCBI Taxonomy" id="3494"/>
    <lineage>
        <taxon>Eukaryota</taxon>
        <taxon>Viridiplantae</taxon>
        <taxon>Streptophyta</taxon>
        <taxon>Embryophyta</taxon>
        <taxon>Tracheophyta</taxon>
        <taxon>Spermatophyta</taxon>
        <taxon>Magnoliopsida</taxon>
        <taxon>eudicotyledons</taxon>
        <taxon>Gunneridae</taxon>
        <taxon>Pentapetalae</taxon>
        <taxon>rosids</taxon>
        <taxon>fabids</taxon>
        <taxon>Rosales</taxon>
        <taxon>Moraceae</taxon>
        <taxon>Ficeae</taxon>
        <taxon>Ficus</taxon>
    </lineage>
</organism>
<feature type="compositionally biased region" description="Low complexity" evidence="1">
    <location>
        <begin position="21"/>
        <end position="31"/>
    </location>
</feature>